<evidence type="ECO:0008006" key="3">
    <source>
        <dbReference type="Google" id="ProtNLM"/>
    </source>
</evidence>
<reference evidence="1" key="1">
    <citation type="journal article" date="2014" name="Int. J. Syst. Evol. Microbiol.">
        <title>Complete genome sequence of Corynebacterium casei LMG S-19264T (=DSM 44701T), isolated from a smear-ripened cheese.</title>
        <authorList>
            <consortium name="US DOE Joint Genome Institute (JGI-PGF)"/>
            <person name="Walter F."/>
            <person name="Albersmeier A."/>
            <person name="Kalinowski J."/>
            <person name="Ruckert C."/>
        </authorList>
    </citation>
    <scope>NUCLEOTIDE SEQUENCE</scope>
    <source>
        <strain evidence="1">CGMCC 1.12360</strain>
    </source>
</reference>
<dbReference type="EMBL" id="BMEV01000013">
    <property type="protein sequence ID" value="GGH72791.1"/>
    <property type="molecule type" value="Genomic_DNA"/>
</dbReference>
<keyword evidence="2" id="KW-1185">Reference proteome</keyword>
<dbReference type="InterPro" id="IPR036388">
    <property type="entry name" value="WH-like_DNA-bd_sf"/>
</dbReference>
<dbReference type="AlphaFoldDB" id="A0A8J3EKE8"/>
<dbReference type="Pfam" id="PF13730">
    <property type="entry name" value="HTH_36"/>
    <property type="match status" value="1"/>
</dbReference>
<dbReference type="RefSeq" id="WP_188391281.1">
    <property type="nucleotide sequence ID" value="NZ_BMEV01000013.1"/>
</dbReference>
<reference evidence="1" key="2">
    <citation type="submission" date="2020-09" db="EMBL/GenBank/DDBJ databases">
        <authorList>
            <person name="Sun Q."/>
            <person name="Zhou Y."/>
        </authorList>
    </citation>
    <scope>NUCLEOTIDE SEQUENCE</scope>
    <source>
        <strain evidence="1">CGMCC 1.12360</strain>
    </source>
</reference>
<dbReference type="Gene3D" id="1.10.10.10">
    <property type="entry name" value="Winged helix-like DNA-binding domain superfamily/Winged helix DNA-binding domain"/>
    <property type="match status" value="1"/>
</dbReference>
<dbReference type="Proteomes" id="UP000602050">
    <property type="component" value="Unassembled WGS sequence"/>
</dbReference>
<protein>
    <recommendedName>
        <fullName evidence="3">Helix-turn-helix domain-containing protein</fullName>
    </recommendedName>
</protein>
<comment type="caution">
    <text evidence="1">The sequence shown here is derived from an EMBL/GenBank/DDBJ whole genome shotgun (WGS) entry which is preliminary data.</text>
</comment>
<proteinExistence type="predicted"/>
<name>A0A8J3EKE8_9BACI</name>
<gene>
    <name evidence="1" type="ORF">GCM10010978_10010</name>
</gene>
<evidence type="ECO:0000313" key="1">
    <source>
        <dbReference type="EMBL" id="GGH72791.1"/>
    </source>
</evidence>
<evidence type="ECO:0000313" key="2">
    <source>
        <dbReference type="Proteomes" id="UP000602050"/>
    </source>
</evidence>
<organism evidence="1 2">
    <name type="scientific">Compostibacillus humi</name>
    <dbReference type="NCBI Taxonomy" id="1245525"/>
    <lineage>
        <taxon>Bacteria</taxon>
        <taxon>Bacillati</taxon>
        <taxon>Bacillota</taxon>
        <taxon>Bacilli</taxon>
        <taxon>Bacillales</taxon>
        <taxon>Bacillaceae</taxon>
        <taxon>Compostibacillus</taxon>
    </lineage>
</organism>
<sequence length="287" mass="32924">MKSETKYEVLTFENLKKYRSFENISDMDEAIYAYIERLRADEVPESAIEVLRFLGRSSLRITGVSFAKYETIGKAIGKSRSTVIRAINTLAEYGMIDRIATVKKWRGRSRKKSVNIIVINPTMQQVEPQNETAMEYEENRMDKPSYEENAVEPVFSNHNNTNTLKATADNKAEKEPGIENHPRSLRQAIPAVIYEAMAPYFDANGLYKAYGTLLRAKANIDRTIAVEEHGADYVDVFLNVIRKYKQGYVRNLDSYLYSAWNRLSAEISRRLKWTEDEGGGILAFNPY</sequence>
<accession>A0A8J3EKE8</accession>